<dbReference type="Gene3D" id="3.30.479.30">
    <property type="entry name" value="Band 7 domain"/>
    <property type="match status" value="1"/>
</dbReference>
<reference evidence="3" key="1">
    <citation type="submission" date="2020-04" db="EMBL/GenBank/DDBJ databases">
        <authorList>
            <person name="Chiriac C."/>
            <person name="Salcher M."/>
            <person name="Ghai R."/>
            <person name="Kavagutti S V."/>
        </authorList>
    </citation>
    <scope>NUCLEOTIDE SEQUENCE</scope>
</reference>
<dbReference type="SUPFAM" id="SSF117892">
    <property type="entry name" value="Band 7/SPFH domain"/>
    <property type="match status" value="1"/>
</dbReference>
<dbReference type="EMBL" id="LR796670">
    <property type="protein sequence ID" value="CAB4159475.1"/>
    <property type="molecule type" value="Genomic_DNA"/>
</dbReference>
<proteinExistence type="predicted"/>
<dbReference type="InterPro" id="IPR001107">
    <property type="entry name" value="Band_7"/>
</dbReference>
<keyword evidence="1" id="KW-0472">Membrane</keyword>
<dbReference type="Pfam" id="PF01145">
    <property type="entry name" value="Band_7"/>
    <property type="match status" value="1"/>
</dbReference>
<evidence type="ECO:0000313" key="3">
    <source>
        <dbReference type="EMBL" id="CAB4159475.1"/>
    </source>
</evidence>
<accession>A0A6J5NQP7</accession>
<feature type="transmembrane region" description="Helical" evidence="1">
    <location>
        <begin position="31"/>
        <end position="51"/>
    </location>
</feature>
<name>A0A6J5NQP7_9CAUD</name>
<protein>
    <submittedName>
        <fullName evidence="3">Band 7 domain containing protein</fullName>
    </submittedName>
</protein>
<organism evidence="3">
    <name type="scientific">uncultured Caudovirales phage</name>
    <dbReference type="NCBI Taxonomy" id="2100421"/>
    <lineage>
        <taxon>Viruses</taxon>
        <taxon>Duplodnaviria</taxon>
        <taxon>Heunggongvirae</taxon>
        <taxon>Uroviricota</taxon>
        <taxon>Caudoviricetes</taxon>
        <taxon>Peduoviridae</taxon>
        <taxon>Maltschvirus</taxon>
        <taxon>Maltschvirus maltsch</taxon>
    </lineage>
</organism>
<gene>
    <name evidence="3" type="ORF">UFOVP699_211</name>
</gene>
<feature type="domain" description="Band 7" evidence="2">
    <location>
        <begin position="53"/>
        <end position="229"/>
    </location>
</feature>
<evidence type="ECO:0000256" key="1">
    <source>
        <dbReference type="SAM" id="Phobius"/>
    </source>
</evidence>
<keyword evidence="1" id="KW-0812">Transmembrane</keyword>
<evidence type="ECO:0000259" key="2">
    <source>
        <dbReference type="Pfam" id="PF01145"/>
    </source>
</evidence>
<sequence length="300" mass="32991">MISWIIFGVFALIAGVKIFNAFQTDEPKGVIPGIAILIVGIFVALIQPFSIERIDAGHKGIVVNLSGSERGVATYQYKTGWVVYNSWFKQVLEFPTYQQHIEYDDQVVITKGGFSATIKPSFNYSLKDDAIGDMFQNLRLGVKEIEQGWLKNAIIGAVNDISNTWEVDSIFSHRQAFEASIVVECNNRLSKWFNVSQLRTNITPPEALQDAIVAKTKSIQQAEASEQQALAAIADGKRKIAVARADSAETIINAKAAALAMKLKQQELTPLYVDYVKANSWDGKLPSTMAGGAGTFLNIK</sequence>
<keyword evidence="1" id="KW-1133">Transmembrane helix</keyword>
<dbReference type="InterPro" id="IPR036013">
    <property type="entry name" value="Band_7/SPFH_dom_sf"/>
</dbReference>